<organism evidence="7 8">
    <name type="scientific">Kolteria novifilia</name>
    <dbReference type="NCBI Taxonomy" id="2527975"/>
    <lineage>
        <taxon>Bacteria</taxon>
        <taxon>Pseudomonadati</taxon>
        <taxon>Planctomycetota</taxon>
        <taxon>Planctomycetia</taxon>
        <taxon>Kolteriales</taxon>
        <taxon>Kolteriaceae</taxon>
        <taxon>Kolteria</taxon>
    </lineage>
</organism>
<dbReference type="OrthoDB" id="9766019at2"/>
<dbReference type="PROSITE" id="PS00297">
    <property type="entry name" value="HSP70_1"/>
    <property type="match status" value="1"/>
</dbReference>
<protein>
    <submittedName>
        <fullName evidence="7">Chaperone protein DnaK</fullName>
    </submittedName>
</protein>
<evidence type="ECO:0000256" key="3">
    <source>
        <dbReference type="ARBA" id="ARBA00022840"/>
    </source>
</evidence>
<gene>
    <name evidence="7" type="primary">dnaK_3</name>
    <name evidence="7" type="ORF">Pan216_28160</name>
</gene>
<dbReference type="KEGG" id="knv:Pan216_28160"/>
<dbReference type="FunFam" id="3.90.640.10:FF:000003">
    <property type="entry name" value="Molecular chaperone DnaK"/>
    <property type="match status" value="1"/>
</dbReference>
<dbReference type="Gene3D" id="3.30.420.40">
    <property type="match status" value="2"/>
</dbReference>
<keyword evidence="8" id="KW-1185">Reference proteome</keyword>
<dbReference type="Gene3D" id="2.60.34.10">
    <property type="entry name" value="Substrate Binding Domain Of DNAk, Chain A, domain 1"/>
    <property type="match status" value="1"/>
</dbReference>
<evidence type="ECO:0000256" key="1">
    <source>
        <dbReference type="ARBA" id="ARBA00007381"/>
    </source>
</evidence>
<dbReference type="Proteomes" id="UP000317093">
    <property type="component" value="Chromosome"/>
</dbReference>
<evidence type="ECO:0000256" key="6">
    <source>
        <dbReference type="SAM" id="MobiDB-lite"/>
    </source>
</evidence>
<dbReference type="PRINTS" id="PR00301">
    <property type="entry name" value="HEATSHOCK70"/>
</dbReference>
<dbReference type="SUPFAM" id="SSF53067">
    <property type="entry name" value="Actin-like ATPase domain"/>
    <property type="match status" value="2"/>
</dbReference>
<dbReference type="RefSeq" id="WP_145258472.1">
    <property type="nucleotide sequence ID" value="NZ_CP036279.1"/>
</dbReference>
<name>A0A518B4P3_9BACT</name>
<keyword evidence="4" id="KW-0143">Chaperone</keyword>
<keyword evidence="2 5" id="KW-0547">Nucleotide-binding</keyword>
<keyword evidence="3 5" id="KW-0067">ATP-binding</keyword>
<dbReference type="InterPro" id="IPR029047">
    <property type="entry name" value="HSP70_peptide-bd_sf"/>
</dbReference>
<dbReference type="FunFam" id="3.30.420.40:FF:000071">
    <property type="entry name" value="Molecular chaperone DnaK"/>
    <property type="match status" value="1"/>
</dbReference>
<sequence length="608" mass="66389">MANSDGPIVGIDLGTTNSVVAAVVNGQPQVLAEEGEKVLPSVVAVDGSGKLMTGVVARNQLAAFPERTVASIKRRMGTMDTVKLGDQSFTPPEISAMILRRLRDRASRALQQPVSRAVITVPAFFDDNQRQATREAGELAGLTVERIINEPTAATLVYHAGSRDRKQILVFDFGGGTFDVSIVRMESDVVEVLSSKGDTQLGGDDLDDALMNHVADRFQEEHDVDLRENASTRFRLLQACEQAKRQLSVDVVVPIAEEFIAEKEGRPLHLDLTITRWEFDELIEPFVDRTISCVDQALRDAALTIHQIDDLVLVGGSTRTPLVEQCLRAEFLREPSRAVDPDLAVALGAAVQAAMIDGQSMGSVLVDVTGHTLGIQACEGMSFMGPNLVFSPIIHRNSPLPARYEEVYTTLYDDQEAAEIHVLQGEHPEIHRNRSIGKFRLDLETGAGDRSKIVVRFDLTIDGTLLVTATQPATGLSKELTIDNALSQFQADERDRAEARLGAMFDASDELLEDADLPGRGSWSEGDEEEPRLPDSSPPNESADFESRFPEAVKLLARAKEVKSSVEGDDAEDLESLSEELTEAMKAGNQSAVADLCEELDDILFYVR</sequence>
<evidence type="ECO:0000256" key="2">
    <source>
        <dbReference type="ARBA" id="ARBA00022741"/>
    </source>
</evidence>
<dbReference type="SUPFAM" id="SSF100920">
    <property type="entry name" value="Heat shock protein 70kD (HSP70), peptide-binding domain"/>
    <property type="match status" value="1"/>
</dbReference>
<dbReference type="InterPro" id="IPR043129">
    <property type="entry name" value="ATPase_NBD"/>
</dbReference>
<evidence type="ECO:0000256" key="4">
    <source>
        <dbReference type="ARBA" id="ARBA00023186"/>
    </source>
</evidence>
<accession>A0A518B4P3</accession>
<proteinExistence type="inferred from homology"/>
<feature type="region of interest" description="Disordered" evidence="6">
    <location>
        <begin position="514"/>
        <end position="548"/>
    </location>
</feature>
<reference evidence="7 8" key="1">
    <citation type="submission" date="2019-02" db="EMBL/GenBank/DDBJ databases">
        <title>Deep-cultivation of Planctomycetes and their phenomic and genomic characterization uncovers novel biology.</title>
        <authorList>
            <person name="Wiegand S."/>
            <person name="Jogler M."/>
            <person name="Boedeker C."/>
            <person name="Pinto D."/>
            <person name="Vollmers J."/>
            <person name="Rivas-Marin E."/>
            <person name="Kohn T."/>
            <person name="Peeters S.H."/>
            <person name="Heuer A."/>
            <person name="Rast P."/>
            <person name="Oberbeckmann S."/>
            <person name="Bunk B."/>
            <person name="Jeske O."/>
            <person name="Meyerdierks A."/>
            <person name="Storesund J.E."/>
            <person name="Kallscheuer N."/>
            <person name="Luecker S."/>
            <person name="Lage O.M."/>
            <person name="Pohl T."/>
            <person name="Merkel B.J."/>
            <person name="Hornburger P."/>
            <person name="Mueller R.-W."/>
            <person name="Bruemmer F."/>
            <person name="Labrenz M."/>
            <person name="Spormann A.M."/>
            <person name="Op den Camp H."/>
            <person name="Overmann J."/>
            <person name="Amann R."/>
            <person name="Jetten M.S.M."/>
            <person name="Mascher T."/>
            <person name="Medema M.H."/>
            <person name="Devos D.P."/>
            <person name="Kaster A.-K."/>
            <person name="Ovreas L."/>
            <person name="Rohde M."/>
            <person name="Galperin M.Y."/>
            <person name="Jogler C."/>
        </authorList>
    </citation>
    <scope>NUCLEOTIDE SEQUENCE [LARGE SCALE GENOMIC DNA]</scope>
    <source>
        <strain evidence="7 8">Pan216</strain>
    </source>
</reference>
<dbReference type="GO" id="GO:0140662">
    <property type="term" value="F:ATP-dependent protein folding chaperone"/>
    <property type="evidence" value="ECO:0007669"/>
    <property type="project" value="InterPro"/>
</dbReference>
<dbReference type="PROSITE" id="PS00329">
    <property type="entry name" value="HSP70_2"/>
    <property type="match status" value="1"/>
</dbReference>
<evidence type="ECO:0000256" key="5">
    <source>
        <dbReference type="RuleBase" id="RU003322"/>
    </source>
</evidence>
<evidence type="ECO:0000313" key="7">
    <source>
        <dbReference type="EMBL" id="QDU61950.1"/>
    </source>
</evidence>
<dbReference type="InterPro" id="IPR018181">
    <property type="entry name" value="Heat_shock_70_CS"/>
</dbReference>
<dbReference type="Gene3D" id="3.90.640.10">
    <property type="entry name" value="Actin, Chain A, domain 4"/>
    <property type="match status" value="1"/>
</dbReference>
<dbReference type="InterPro" id="IPR013126">
    <property type="entry name" value="Hsp_70_fam"/>
</dbReference>
<dbReference type="PANTHER" id="PTHR19375">
    <property type="entry name" value="HEAT SHOCK PROTEIN 70KDA"/>
    <property type="match status" value="1"/>
</dbReference>
<dbReference type="GO" id="GO:0005524">
    <property type="term" value="F:ATP binding"/>
    <property type="evidence" value="ECO:0007669"/>
    <property type="project" value="UniProtKB-KW"/>
</dbReference>
<dbReference type="Pfam" id="PF00012">
    <property type="entry name" value="HSP70"/>
    <property type="match status" value="1"/>
</dbReference>
<dbReference type="AlphaFoldDB" id="A0A518B4P3"/>
<comment type="similarity">
    <text evidence="1 5">Belongs to the heat shock protein 70 family.</text>
</comment>
<dbReference type="EMBL" id="CP036279">
    <property type="protein sequence ID" value="QDU61950.1"/>
    <property type="molecule type" value="Genomic_DNA"/>
</dbReference>
<evidence type="ECO:0000313" key="8">
    <source>
        <dbReference type="Proteomes" id="UP000317093"/>
    </source>
</evidence>